<keyword evidence="4" id="KW-1185">Reference proteome</keyword>
<feature type="region of interest" description="Disordered" evidence="3">
    <location>
        <begin position="104"/>
        <end position="182"/>
    </location>
</feature>
<keyword evidence="1 2" id="KW-0175">Coiled coil</keyword>
<feature type="compositionally biased region" description="Basic and acidic residues" evidence="3">
    <location>
        <begin position="300"/>
        <end position="317"/>
    </location>
</feature>
<evidence type="ECO:0000313" key="4">
    <source>
        <dbReference type="Proteomes" id="UP000504632"/>
    </source>
</evidence>
<feature type="compositionally biased region" description="Polar residues" evidence="3">
    <location>
        <begin position="470"/>
        <end position="487"/>
    </location>
</feature>
<feature type="compositionally biased region" description="Pro residues" evidence="3">
    <location>
        <begin position="516"/>
        <end position="526"/>
    </location>
</feature>
<feature type="compositionally biased region" description="Polar residues" evidence="3">
    <location>
        <begin position="556"/>
        <end position="571"/>
    </location>
</feature>
<evidence type="ECO:0000256" key="2">
    <source>
        <dbReference type="SAM" id="Coils"/>
    </source>
</evidence>
<proteinExistence type="predicted"/>
<feature type="compositionally biased region" description="Polar residues" evidence="3">
    <location>
        <begin position="246"/>
        <end position="260"/>
    </location>
</feature>
<gene>
    <name evidence="5" type="primary">mtus2a</name>
</gene>
<dbReference type="InParanoid" id="A0A6J2WXH8"/>
<dbReference type="PANTHER" id="PTHR24200">
    <property type="entry name" value="TOUCAN, ISOFORM A"/>
    <property type="match status" value="1"/>
</dbReference>
<feature type="compositionally biased region" description="Polar residues" evidence="3">
    <location>
        <begin position="63"/>
        <end position="76"/>
    </location>
</feature>
<feature type="region of interest" description="Disordered" evidence="3">
    <location>
        <begin position="218"/>
        <end position="323"/>
    </location>
</feature>
<evidence type="ECO:0000256" key="3">
    <source>
        <dbReference type="SAM" id="MobiDB-lite"/>
    </source>
</evidence>
<feature type="region of interest" description="Disordered" evidence="3">
    <location>
        <begin position="687"/>
        <end position="767"/>
    </location>
</feature>
<organism evidence="4 5">
    <name type="scientific">Chanos chanos</name>
    <name type="common">Milkfish</name>
    <name type="synonym">Mugil chanos</name>
    <dbReference type="NCBI Taxonomy" id="29144"/>
    <lineage>
        <taxon>Eukaryota</taxon>
        <taxon>Metazoa</taxon>
        <taxon>Chordata</taxon>
        <taxon>Craniata</taxon>
        <taxon>Vertebrata</taxon>
        <taxon>Euteleostomi</taxon>
        <taxon>Actinopterygii</taxon>
        <taxon>Neopterygii</taxon>
        <taxon>Teleostei</taxon>
        <taxon>Ostariophysi</taxon>
        <taxon>Gonorynchiformes</taxon>
        <taxon>Chanidae</taxon>
        <taxon>Chanos</taxon>
    </lineage>
</organism>
<sequence length="1357" mass="150054">MNLQGEVQDPQDNRRGEIKNNNKTALLAPDGDANANQIPIQGPHTEERGTEGGSPLPPLVPQNEAQDSSIIWGTHSQCDDPELEEFELLECQELEAFIVEKKRGKNCENPRDGTMKDLLLDGQSVPASTYVAPSLKRRDQNDNHSTEGQDPEENVQPLDLRTTVSQSGRRRGLRETRSGSESNVFVSCLSTVPNLSGSLASALDSAGRSQPLSAISQSIQPTSARGRGQQSAPDHSVFPVERSREQSSYVDQNHNSTTLPQELGPPQHDRSRPLKRASHRDGSMQLTSENGSPPNGQGIKDQRSSKLPARTDYEQDKQGNGMSFELRKSLERVLPCRRQLVQPFSPETGQGLHSGQVYMETQSGCRPSYPSEIGYNISSPQSALKEPLNIDSNHQFASKGSGTLSCQPSGREAQSIRRQGARDRTASPSSLERRTQLSHRPCGSPTRAPTPPCPKATGSPRKHPPFSPVKTLNTRTPQLGYGSVSQGYGTGLRTPVKTTLNSNIQKPLLQQGPNEKSPPPKCPPKPKSVRPKIITYVRKSPQTKPQSLDGPYEVSSLPSRLSNTYTSTQAPKTGGDPGTTAILSASNLLYDKYRQEMQKGRLFSSPGLVASGIKPPSHTMPHKLTSRADSFYGSLNKYQPAMTSRSPGSFGNQGQVPGAENPSGPQTGTRGTEGLFRPQRALRPQLGLGAVTRAPSTAAKNRVQLTGQKSPLTFSQPVEAVNPSTQSHQQPSDQRKTTPGLATKSQLTKPAQTGLRPPGFTRLPPPRLAAFGFVRSSSVSSVSSNHSIDSTRSDPCRPAYRPGSVGEDPPFHRVATHSSTDGPRTLCRTNPLPPNTPAPVRRSLLPPAQASAGTSCKEFQKNPDVSRPAVSSPKRLAVVSPKPQSPVLQRHRAPVSVRCQGNALGHGVERSGSPGRGSQARLDKQKEKEQQEQQEEVLLLQGRCEEQAKQLQLLQAELRKTTLGLEALALCTQHFCLKNENAVEREKELTSELSRIRDEVATNTARWERLQKERADLEQKFERELKDLQVQQEAELAALEEDLRARHAADKDHLKAEHQSEVEELRTQQQEQIEELTINHESALEDLRTMHNITMATMQEEHARTMRDLRRAHEQQKASLEQDFEKLRLSLQDQVDTLTFQNRSLRDKAKRFEEALRKSTDEQIVDALAPYQHIEEDLKSLKEVLDMKNQQIHDQEKKISELEKMQAQKNVYLEEQVQVLQQQNEDLKARVDRNLALSRQLSEENANLQVYVERESNEKKRLSRNNEELLWRLQTGDLSPRMSPSSSPIHRAFFADQDIPPYPYSPSPSTPTHCYSPGPCNTPPHRSVSPGPGTPPHRNSPARASPARTPNANTLPR</sequence>
<feature type="compositionally biased region" description="Basic and acidic residues" evidence="3">
    <location>
        <begin position="921"/>
        <end position="931"/>
    </location>
</feature>
<reference evidence="5" key="1">
    <citation type="submission" date="2025-08" db="UniProtKB">
        <authorList>
            <consortium name="RefSeq"/>
        </authorList>
    </citation>
    <scope>IDENTIFICATION</scope>
</reference>
<feature type="compositionally biased region" description="Polar residues" evidence="3">
    <location>
        <begin position="1348"/>
        <end position="1357"/>
    </location>
</feature>
<feature type="compositionally biased region" description="Polar residues" evidence="3">
    <location>
        <begin position="218"/>
        <end position="233"/>
    </location>
</feature>
<dbReference type="GO" id="GO:0005737">
    <property type="term" value="C:cytoplasm"/>
    <property type="evidence" value="ECO:0007669"/>
    <property type="project" value="TreeGrafter"/>
</dbReference>
<protein>
    <submittedName>
        <fullName evidence="5">Microtubule-associated tumor suppressor candidate 2 homolog</fullName>
    </submittedName>
</protein>
<feature type="region of interest" description="Disordered" evidence="3">
    <location>
        <begin position="393"/>
        <end position="579"/>
    </location>
</feature>
<evidence type="ECO:0000313" key="5">
    <source>
        <dbReference type="RefSeq" id="XP_030648989.1"/>
    </source>
</evidence>
<dbReference type="CTD" id="556195"/>
<dbReference type="OrthoDB" id="10038993at2759"/>
<feature type="compositionally biased region" description="Basic and acidic residues" evidence="3">
    <location>
        <begin position="136"/>
        <end position="147"/>
    </location>
</feature>
<name>A0A6J2WXH8_CHACN</name>
<feature type="compositionally biased region" description="Basic and acidic residues" evidence="3">
    <location>
        <begin position="420"/>
        <end position="435"/>
    </location>
</feature>
<dbReference type="GeneID" id="115829017"/>
<feature type="region of interest" description="Disordered" evidence="3">
    <location>
        <begin position="779"/>
        <end position="934"/>
    </location>
</feature>
<feature type="compositionally biased region" description="Polar residues" evidence="3">
    <location>
        <begin position="393"/>
        <end position="408"/>
    </location>
</feature>
<dbReference type="InterPro" id="IPR051293">
    <property type="entry name" value="MTUS1/CCDC69"/>
</dbReference>
<feature type="compositionally biased region" description="Polar residues" evidence="3">
    <location>
        <begin position="641"/>
        <end position="655"/>
    </location>
</feature>
<feature type="region of interest" description="Disordered" evidence="3">
    <location>
        <begin position="638"/>
        <end position="673"/>
    </location>
</feature>
<feature type="coiled-coil region" evidence="2">
    <location>
        <begin position="979"/>
        <end position="1272"/>
    </location>
</feature>
<feature type="compositionally biased region" description="Basic and acidic residues" evidence="3">
    <location>
        <begin position="104"/>
        <end position="119"/>
    </location>
</feature>
<feature type="compositionally biased region" description="Polar residues" evidence="3">
    <location>
        <begin position="284"/>
        <end position="295"/>
    </location>
</feature>
<dbReference type="GO" id="GO:0008017">
    <property type="term" value="F:microtubule binding"/>
    <property type="evidence" value="ECO:0007669"/>
    <property type="project" value="TreeGrafter"/>
</dbReference>
<dbReference type="PANTHER" id="PTHR24200:SF15">
    <property type="entry name" value="MICROTUBULE-ASSOCIATED TUMOR SUPPRESSOR CANDIDATE 2-LIKE ISOFORM X1"/>
    <property type="match status" value="1"/>
</dbReference>
<feature type="compositionally biased region" description="Polar residues" evidence="3">
    <location>
        <begin position="694"/>
        <end position="732"/>
    </location>
</feature>
<accession>A0A6J2WXH8</accession>
<feature type="region of interest" description="Disordered" evidence="3">
    <location>
        <begin position="1300"/>
        <end position="1357"/>
    </location>
</feature>
<dbReference type="RefSeq" id="XP_030648989.1">
    <property type="nucleotide sequence ID" value="XM_030793129.1"/>
</dbReference>
<dbReference type="Proteomes" id="UP000504632">
    <property type="component" value="Chromosome 15"/>
</dbReference>
<dbReference type="FunCoup" id="A0A6J2WXH8">
    <property type="interactions" value="296"/>
</dbReference>
<feature type="region of interest" description="Disordered" evidence="3">
    <location>
        <begin position="1"/>
        <end position="77"/>
    </location>
</feature>
<dbReference type="GO" id="GO:0005634">
    <property type="term" value="C:nucleus"/>
    <property type="evidence" value="ECO:0007669"/>
    <property type="project" value="TreeGrafter"/>
</dbReference>
<feature type="compositionally biased region" description="Pro residues" evidence="3">
    <location>
        <begin position="1300"/>
        <end position="1309"/>
    </location>
</feature>
<feature type="compositionally biased region" description="Basic and acidic residues" evidence="3">
    <location>
        <begin position="11"/>
        <end position="20"/>
    </location>
</feature>
<feature type="compositionally biased region" description="Polar residues" evidence="3">
    <location>
        <begin position="496"/>
        <end position="505"/>
    </location>
</feature>
<evidence type="ECO:0000256" key="1">
    <source>
        <dbReference type="ARBA" id="ARBA00023054"/>
    </source>
</evidence>